<dbReference type="GO" id="GO:0006310">
    <property type="term" value="P:DNA recombination"/>
    <property type="evidence" value="ECO:0007669"/>
    <property type="project" value="UniProtKB-KW"/>
</dbReference>
<dbReference type="GO" id="GO:0005524">
    <property type="term" value="F:ATP binding"/>
    <property type="evidence" value="ECO:0007669"/>
    <property type="project" value="UniProtKB-KW"/>
</dbReference>
<feature type="domain" description="DNA helicase Pif1-like DEAD-box helicase" evidence="2">
    <location>
        <begin position="27"/>
        <end position="153"/>
    </location>
</feature>
<dbReference type="eggNOG" id="KOG0987">
    <property type="taxonomic scope" value="Eukaryota"/>
</dbReference>
<keyword evidence="1" id="KW-0067">ATP-binding</keyword>
<keyword evidence="1" id="KW-0233">DNA recombination</keyword>
<dbReference type="GO" id="GO:0006281">
    <property type="term" value="P:DNA repair"/>
    <property type="evidence" value="ECO:0007669"/>
    <property type="project" value="UniProtKB-KW"/>
</dbReference>
<comment type="catalytic activity">
    <reaction evidence="1">
        <text>ATP + H2O = ADP + phosphate + H(+)</text>
        <dbReference type="Rhea" id="RHEA:13065"/>
        <dbReference type="ChEBI" id="CHEBI:15377"/>
        <dbReference type="ChEBI" id="CHEBI:15378"/>
        <dbReference type="ChEBI" id="CHEBI:30616"/>
        <dbReference type="ChEBI" id="CHEBI:43474"/>
        <dbReference type="ChEBI" id="CHEBI:456216"/>
        <dbReference type="EC" id="5.6.2.3"/>
    </reaction>
</comment>
<dbReference type="InterPro" id="IPR027417">
    <property type="entry name" value="P-loop_NTPase"/>
</dbReference>
<sequence length="165" mass="18953">MKNRDKFVFFHRKWCKEAILDLKIGNKFKANHIFLSGPGGVGKSHVIRIIQSDTIKLLKLSGFFEPDEVIVLLTAPTEVAAFNIGGMTLHSSLMLGYNKYVSYKSLSHDKANTLYLRLAKLKFIIIDEISMVDSNMLLDVHRRLNEILVQPHDVIFWQCKYIGSW</sequence>
<dbReference type="SUPFAM" id="SSF52540">
    <property type="entry name" value="P-loop containing nucleoside triphosphate hydrolases"/>
    <property type="match status" value="1"/>
</dbReference>
<dbReference type="AlphaFoldDB" id="A0A1X7VJB5"/>
<protein>
    <recommendedName>
        <fullName evidence="1">ATP-dependent DNA helicase</fullName>
        <ecNumber evidence="1">5.6.2.3</ecNumber>
    </recommendedName>
</protein>
<dbReference type="PANTHER" id="PTHR47642:SF8">
    <property type="entry name" value="ATP-DEPENDENT DNA HELICASE"/>
    <property type="match status" value="1"/>
</dbReference>
<evidence type="ECO:0000313" key="3">
    <source>
        <dbReference type="EnsemblMetazoa" id="Aqu2.1.40122_001"/>
    </source>
</evidence>
<keyword evidence="1" id="KW-0234">DNA repair</keyword>
<dbReference type="InParanoid" id="A0A1X7VJB5"/>
<dbReference type="Pfam" id="PF05970">
    <property type="entry name" value="PIF1"/>
    <property type="match status" value="1"/>
</dbReference>
<comment type="cofactor">
    <cofactor evidence="1">
        <name>Mg(2+)</name>
        <dbReference type="ChEBI" id="CHEBI:18420"/>
    </cofactor>
</comment>
<dbReference type="GO" id="GO:0000723">
    <property type="term" value="P:telomere maintenance"/>
    <property type="evidence" value="ECO:0007669"/>
    <property type="project" value="InterPro"/>
</dbReference>
<dbReference type="EnsemblMetazoa" id="Aqu2.1.40122_001">
    <property type="protein sequence ID" value="Aqu2.1.40122_001"/>
    <property type="gene ID" value="Aqu2.1.40122"/>
</dbReference>
<name>A0A1X7VJB5_AMPQE</name>
<keyword evidence="1" id="KW-0378">Hydrolase</keyword>
<reference evidence="3" key="1">
    <citation type="submission" date="2017-05" db="UniProtKB">
        <authorList>
            <consortium name="EnsemblMetazoa"/>
        </authorList>
    </citation>
    <scope>IDENTIFICATION</scope>
</reference>
<evidence type="ECO:0000256" key="1">
    <source>
        <dbReference type="RuleBase" id="RU363044"/>
    </source>
</evidence>
<dbReference type="GO" id="GO:0043139">
    <property type="term" value="F:5'-3' DNA helicase activity"/>
    <property type="evidence" value="ECO:0007669"/>
    <property type="project" value="UniProtKB-EC"/>
</dbReference>
<dbReference type="Gene3D" id="3.40.50.300">
    <property type="entry name" value="P-loop containing nucleotide triphosphate hydrolases"/>
    <property type="match status" value="1"/>
</dbReference>
<evidence type="ECO:0000259" key="2">
    <source>
        <dbReference type="Pfam" id="PF05970"/>
    </source>
</evidence>
<dbReference type="PANTHER" id="PTHR47642">
    <property type="entry name" value="ATP-DEPENDENT DNA HELICASE"/>
    <property type="match status" value="1"/>
</dbReference>
<dbReference type="InterPro" id="IPR051055">
    <property type="entry name" value="PIF1_helicase"/>
</dbReference>
<organism evidence="3">
    <name type="scientific">Amphimedon queenslandica</name>
    <name type="common">Sponge</name>
    <dbReference type="NCBI Taxonomy" id="400682"/>
    <lineage>
        <taxon>Eukaryota</taxon>
        <taxon>Metazoa</taxon>
        <taxon>Porifera</taxon>
        <taxon>Demospongiae</taxon>
        <taxon>Heteroscleromorpha</taxon>
        <taxon>Haplosclerida</taxon>
        <taxon>Niphatidae</taxon>
        <taxon>Amphimedon</taxon>
    </lineage>
</organism>
<comment type="similarity">
    <text evidence="1">Belongs to the helicase family.</text>
</comment>
<proteinExistence type="inferred from homology"/>
<keyword evidence="1" id="KW-0347">Helicase</keyword>
<accession>A0A1X7VJB5</accession>
<keyword evidence="1" id="KW-0547">Nucleotide-binding</keyword>
<keyword evidence="1" id="KW-0227">DNA damage</keyword>
<dbReference type="InterPro" id="IPR010285">
    <property type="entry name" value="DNA_helicase_pif1-like_DEAD"/>
</dbReference>
<dbReference type="EC" id="5.6.2.3" evidence="1"/>
<dbReference type="GO" id="GO:0016887">
    <property type="term" value="F:ATP hydrolysis activity"/>
    <property type="evidence" value="ECO:0007669"/>
    <property type="project" value="RHEA"/>
</dbReference>
<dbReference type="OrthoDB" id="10058468at2759"/>